<dbReference type="InterPro" id="IPR010730">
    <property type="entry name" value="HET"/>
</dbReference>
<organism evidence="3 4">
    <name type="scientific">Lachnellula suecica</name>
    <dbReference type="NCBI Taxonomy" id="602035"/>
    <lineage>
        <taxon>Eukaryota</taxon>
        <taxon>Fungi</taxon>
        <taxon>Dikarya</taxon>
        <taxon>Ascomycota</taxon>
        <taxon>Pezizomycotina</taxon>
        <taxon>Leotiomycetes</taxon>
        <taxon>Helotiales</taxon>
        <taxon>Lachnaceae</taxon>
        <taxon>Lachnellula</taxon>
    </lineage>
</organism>
<dbReference type="PANTHER" id="PTHR24148:SF64">
    <property type="entry name" value="HETEROKARYON INCOMPATIBILITY DOMAIN-CONTAINING PROTEIN"/>
    <property type="match status" value="1"/>
</dbReference>
<gene>
    <name evidence="3" type="primary">het-6_40</name>
    <name evidence="3" type="ORF">LSUE1_G001084</name>
</gene>
<dbReference type="OrthoDB" id="194358at2759"/>
<protein>
    <submittedName>
        <fullName evidence="3">Heterokaryon incompatibility protein 6 OR allele</fullName>
    </submittedName>
</protein>
<dbReference type="Pfam" id="PF26639">
    <property type="entry name" value="Het-6_barrel"/>
    <property type="match status" value="1"/>
</dbReference>
<evidence type="ECO:0000259" key="2">
    <source>
        <dbReference type="Pfam" id="PF06985"/>
    </source>
</evidence>
<dbReference type="EMBL" id="QGMK01000047">
    <property type="protein sequence ID" value="TVY84888.1"/>
    <property type="molecule type" value="Genomic_DNA"/>
</dbReference>
<feature type="region of interest" description="Disordered" evidence="1">
    <location>
        <begin position="214"/>
        <end position="241"/>
    </location>
</feature>
<evidence type="ECO:0000313" key="3">
    <source>
        <dbReference type="EMBL" id="TVY84888.1"/>
    </source>
</evidence>
<dbReference type="InterPro" id="IPR052895">
    <property type="entry name" value="HetReg/Transcr_Mod"/>
</dbReference>
<feature type="compositionally biased region" description="Basic and acidic residues" evidence="1">
    <location>
        <begin position="222"/>
        <end position="232"/>
    </location>
</feature>
<proteinExistence type="predicted"/>
<dbReference type="Proteomes" id="UP000469558">
    <property type="component" value="Unassembled WGS sequence"/>
</dbReference>
<dbReference type="AlphaFoldDB" id="A0A8T9CGZ8"/>
<dbReference type="Pfam" id="PF06985">
    <property type="entry name" value="HET"/>
    <property type="match status" value="1"/>
</dbReference>
<dbReference type="PANTHER" id="PTHR24148">
    <property type="entry name" value="ANKYRIN REPEAT DOMAIN-CONTAINING PROTEIN 39 HOMOLOG-RELATED"/>
    <property type="match status" value="1"/>
</dbReference>
<evidence type="ECO:0000313" key="4">
    <source>
        <dbReference type="Proteomes" id="UP000469558"/>
    </source>
</evidence>
<comment type="caution">
    <text evidence="3">The sequence shown here is derived from an EMBL/GenBank/DDBJ whole genome shotgun (WGS) entry which is preliminary data.</text>
</comment>
<keyword evidence="4" id="KW-1185">Reference proteome</keyword>
<name>A0A8T9CGZ8_9HELO</name>
<evidence type="ECO:0000256" key="1">
    <source>
        <dbReference type="SAM" id="MobiDB-lite"/>
    </source>
</evidence>
<sequence>MSDTRALSTFSFAEQCPIPETGRSIRLVYIEIDSVDETVRIKLERHEISSPSTPSYVALSYAWGDETAKKDVWCDGAAIKVTENLYGALQRLRNIADVNGTSSNPSFKGPFWIDAICIDQSNTNEKTSQVRLMGHIYTKAEIVLVWLGEENHEQIEVLFDALENGIEIQENTQLSKLNTLQNMFKEVLDPRIPVHENLLASVLGDTLPLLLDMMPGQAPMDEPSKEEQRAFEDPEQDGTLEGDNKYRLIADIKAIPIMTKSVRVQYGGRTLGTLLPYLRQCKSSDPRDKIFGVLGVASNIGKLDADYSKTVAEVYAQATLAIIHESGSLSILSHMDEGYRSSKLPSWVPDWSIPLQPSREARLQEMEDAKHSASSDLKAKIINTPDPLKLSLQGVLVDEIETILHGELGDDIHPQTMRILIRNGSKITAGEFKTIFDSVSWVLQQLAQVRGLSGIYRSTWEPIELAYICTILAGHIAQGYKYTEDESEKGMPDYTSIRKPTEIEDLYFQADETIQRLMGEASIQTQGKRVARTRTGYLALVPRAAQKGDQIVVLKGGPMPFVLRPSGKEYHLLGDCYVHGIMKGDAVQRTNGQDPAGELFTLI</sequence>
<reference evidence="3 4" key="1">
    <citation type="submission" date="2018-05" db="EMBL/GenBank/DDBJ databases">
        <title>Genome sequencing and assembly of the regulated plant pathogen Lachnellula willkommii and related sister species for the development of diagnostic species identification markers.</title>
        <authorList>
            <person name="Giroux E."/>
            <person name="Bilodeau G."/>
        </authorList>
    </citation>
    <scope>NUCLEOTIDE SEQUENCE [LARGE SCALE GENOMIC DNA]</scope>
    <source>
        <strain evidence="3 4">CBS 268.59</strain>
    </source>
</reference>
<accession>A0A8T9CGZ8</accession>
<feature type="domain" description="Heterokaryon incompatibility" evidence="2">
    <location>
        <begin position="56"/>
        <end position="172"/>
    </location>
</feature>